<keyword evidence="8" id="KW-1185">Reference proteome</keyword>
<dbReference type="GO" id="GO:0005829">
    <property type="term" value="C:cytosol"/>
    <property type="evidence" value="ECO:0007669"/>
    <property type="project" value="TreeGrafter"/>
</dbReference>
<feature type="compositionally biased region" description="Basic and acidic residues" evidence="5">
    <location>
        <begin position="262"/>
        <end position="271"/>
    </location>
</feature>
<name>A0A0C2MLH8_THEKT</name>
<dbReference type="PANTHER" id="PTHR47959:SF1">
    <property type="entry name" value="ATP-DEPENDENT RNA HELICASE DBPA"/>
    <property type="match status" value="1"/>
</dbReference>
<evidence type="ECO:0000313" key="7">
    <source>
        <dbReference type="EMBL" id="KII62476.1"/>
    </source>
</evidence>
<evidence type="ECO:0000259" key="6">
    <source>
        <dbReference type="Pfam" id="PF00270"/>
    </source>
</evidence>
<evidence type="ECO:0000256" key="1">
    <source>
        <dbReference type="ARBA" id="ARBA00022741"/>
    </source>
</evidence>
<keyword evidence="3 7" id="KW-0347">Helicase</keyword>
<comment type="caution">
    <text evidence="7">The sequence shown here is derived from an EMBL/GenBank/DDBJ whole genome shotgun (WGS) entry which is preliminary data.</text>
</comment>
<sequence>MTPNTGIISRGVAKSRSMVFCSQLRCLISNHHIKRAFSRLSRSKYADLRSKADKRKEPPKSDDFRVSSKTKPFKETKEKQYMDRRNDYGQYQASHVDNDEQRMPKMRYRDEPDDIPDYQTRFDKPKKIMNDRKNRDHYENAAEMFHDKRYNLNHSPKMQQNQRNGFREPGFSHYSQDSRSYESTNRSPKMQQNQRNGFREPGFSQYPQNSRSYEPKNYKFDFYQKTMNPRNNDRRFQGRSESYSPHFQEKYSTNQKYLQSRESPKKQRVDKKDDIKLITRPVEPPKKTYLDSVSSEPEKFTVQVQNRKIYVSKIETSHLNLSEPIMDFLEQINYQELSDIQKISYFPIQSGRSVFICSKTGSGKTMAYLLPLLTNIVDSSQNVQPEIDIESNTEDVDDLQPTTDVYFEKIPPNHLQIERLILVPNMILVRQLMTVLTSAHKALKIKACNMMSISDITNRMRIFMYQQSPDCLT</sequence>
<dbReference type="GO" id="GO:0016787">
    <property type="term" value="F:hydrolase activity"/>
    <property type="evidence" value="ECO:0007669"/>
    <property type="project" value="UniProtKB-KW"/>
</dbReference>
<feature type="compositionally biased region" description="Polar residues" evidence="5">
    <location>
        <begin position="173"/>
        <end position="196"/>
    </location>
</feature>
<evidence type="ECO:0000256" key="4">
    <source>
        <dbReference type="ARBA" id="ARBA00022840"/>
    </source>
</evidence>
<gene>
    <name evidence="7" type="ORF">RF11_13847</name>
</gene>
<dbReference type="InterPro" id="IPR011545">
    <property type="entry name" value="DEAD/DEAH_box_helicase_dom"/>
</dbReference>
<accession>A0A0C2MLH8</accession>
<dbReference type="OrthoDB" id="1191041at2759"/>
<feature type="domain" description="DEAD/DEAH-box helicase" evidence="6">
    <location>
        <begin position="339"/>
        <end position="455"/>
    </location>
</feature>
<keyword evidence="2" id="KW-0378">Hydrolase</keyword>
<evidence type="ECO:0000256" key="3">
    <source>
        <dbReference type="ARBA" id="ARBA00022806"/>
    </source>
</evidence>
<reference evidence="7 8" key="1">
    <citation type="journal article" date="2014" name="Genome Biol. Evol.">
        <title>The genome of the myxosporean Thelohanellus kitauei shows adaptations to nutrient acquisition within its fish host.</title>
        <authorList>
            <person name="Yang Y."/>
            <person name="Xiong J."/>
            <person name="Zhou Z."/>
            <person name="Huo F."/>
            <person name="Miao W."/>
            <person name="Ran C."/>
            <person name="Liu Y."/>
            <person name="Zhang J."/>
            <person name="Feng J."/>
            <person name="Wang M."/>
            <person name="Wang M."/>
            <person name="Wang L."/>
            <person name="Yao B."/>
        </authorList>
    </citation>
    <scope>NUCLEOTIDE SEQUENCE [LARGE SCALE GENOMIC DNA]</scope>
    <source>
        <strain evidence="7">Wuqing</strain>
    </source>
</reference>
<dbReference type="GO" id="GO:0005524">
    <property type="term" value="F:ATP binding"/>
    <property type="evidence" value="ECO:0007669"/>
    <property type="project" value="UniProtKB-KW"/>
</dbReference>
<feature type="compositionally biased region" description="Polar residues" evidence="5">
    <location>
        <begin position="239"/>
        <end position="261"/>
    </location>
</feature>
<feature type="region of interest" description="Disordered" evidence="5">
    <location>
        <begin position="45"/>
        <end position="77"/>
    </location>
</feature>
<dbReference type="InterPro" id="IPR027417">
    <property type="entry name" value="P-loop_NTPase"/>
</dbReference>
<feature type="region of interest" description="Disordered" evidence="5">
    <location>
        <begin position="155"/>
        <end position="271"/>
    </location>
</feature>
<organism evidence="7 8">
    <name type="scientific">Thelohanellus kitauei</name>
    <name type="common">Myxosporean</name>
    <dbReference type="NCBI Taxonomy" id="669202"/>
    <lineage>
        <taxon>Eukaryota</taxon>
        <taxon>Metazoa</taxon>
        <taxon>Cnidaria</taxon>
        <taxon>Myxozoa</taxon>
        <taxon>Myxosporea</taxon>
        <taxon>Bivalvulida</taxon>
        <taxon>Platysporina</taxon>
        <taxon>Myxobolidae</taxon>
        <taxon>Thelohanellus</taxon>
    </lineage>
</organism>
<dbReference type="AlphaFoldDB" id="A0A0C2MLH8"/>
<keyword evidence="1" id="KW-0547">Nucleotide-binding</keyword>
<dbReference type="GO" id="GO:0003676">
    <property type="term" value="F:nucleic acid binding"/>
    <property type="evidence" value="ECO:0007669"/>
    <property type="project" value="InterPro"/>
</dbReference>
<dbReference type="PANTHER" id="PTHR47959">
    <property type="entry name" value="ATP-DEPENDENT RNA HELICASE RHLE-RELATED"/>
    <property type="match status" value="1"/>
</dbReference>
<keyword evidence="4" id="KW-0067">ATP-binding</keyword>
<evidence type="ECO:0000256" key="5">
    <source>
        <dbReference type="SAM" id="MobiDB-lite"/>
    </source>
</evidence>
<protein>
    <submittedName>
        <fullName evidence="7">Pre-mRNA-processing ATP-dependent RNA helicase PRP5</fullName>
    </submittedName>
</protein>
<evidence type="ECO:0000256" key="2">
    <source>
        <dbReference type="ARBA" id="ARBA00022801"/>
    </source>
</evidence>
<evidence type="ECO:0000313" key="8">
    <source>
        <dbReference type="Proteomes" id="UP000031668"/>
    </source>
</evidence>
<dbReference type="Gene3D" id="3.40.50.300">
    <property type="entry name" value="P-loop containing nucleotide triphosphate hydrolases"/>
    <property type="match status" value="1"/>
</dbReference>
<dbReference type="SUPFAM" id="SSF52540">
    <property type="entry name" value="P-loop containing nucleoside triphosphate hydrolases"/>
    <property type="match status" value="1"/>
</dbReference>
<dbReference type="InterPro" id="IPR050079">
    <property type="entry name" value="DEAD_box_RNA_helicase"/>
</dbReference>
<dbReference type="Pfam" id="PF00270">
    <property type="entry name" value="DEAD"/>
    <property type="match status" value="1"/>
</dbReference>
<dbReference type="GO" id="GO:0003724">
    <property type="term" value="F:RNA helicase activity"/>
    <property type="evidence" value="ECO:0007669"/>
    <property type="project" value="TreeGrafter"/>
</dbReference>
<feature type="compositionally biased region" description="Polar residues" evidence="5">
    <location>
        <begin position="155"/>
        <end position="164"/>
    </location>
</feature>
<dbReference type="EMBL" id="JWZT01004976">
    <property type="protein sequence ID" value="KII62476.1"/>
    <property type="molecule type" value="Genomic_DNA"/>
</dbReference>
<proteinExistence type="predicted"/>
<dbReference type="Proteomes" id="UP000031668">
    <property type="component" value="Unassembled WGS sequence"/>
</dbReference>